<proteinExistence type="predicted"/>
<gene>
    <name evidence="1" type="ORF">Cgig2_013364</name>
</gene>
<keyword evidence="2" id="KW-1185">Reference proteome</keyword>
<sequence length="290" mass="33863">MGLEEALRMMKEITGSDLSEQKLWYSLKYDTQMLTAVEGDTDVRIIFKGNDEHDYLYVGGNIGLMRRAQKSVAYVKDEYTLVMMAWYVTRVGEIAMMLCNWIEKEMATSTSEKVGHWSMKEANVELQTRLRLGREIIRLSDDDEISVMSDDVGDEETIEKGSDEMTKEKLWKKMDKHKQDILKWKNGVWERMEQKLFNTYKKMGCIAAIKCYSLMLGEYSVELTNKCKLVYEYVQPIYKTMTQQLIYKKLVHPLETHNMGEVDDRTGLVINGEKLDEKCNRRILLPINGR</sequence>
<comment type="caution">
    <text evidence="1">The sequence shown here is derived from an EMBL/GenBank/DDBJ whole genome shotgun (WGS) entry which is preliminary data.</text>
</comment>
<dbReference type="OrthoDB" id="1939383at2759"/>
<evidence type="ECO:0000313" key="2">
    <source>
        <dbReference type="Proteomes" id="UP001153076"/>
    </source>
</evidence>
<evidence type="ECO:0000313" key="1">
    <source>
        <dbReference type="EMBL" id="KAJ8420184.1"/>
    </source>
</evidence>
<accession>A0A9Q1JFT3</accession>
<dbReference type="AlphaFoldDB" id="A0A9Q1JFT3"/>
<organism evidence="1 2">
    <name type="scientific">Carnegiea gigantea</name>
    <dbReference type="NCBI Taxonomy" id="171969"/>
    <lineage>
        <taxon>Eukaryota</taxon>
        <taxon>Viridiplantae</taxon>
        <taxon>Streptophyta</taxon>
        <taxon>Embryophyta</taxon>
        <taxon>Tracheophyta</taxon>
        <taxon>Spermatophyta</taxon>
        <taxon>Magnoliopsida</taxon>
        <taxon>eudicotyledons</taxon>
        <taxon>Gunneridae</taxon>
        <taxon>Pentapetalae</taxon>
        <taxon>Caryophyllales</taxon>
        <taxon>Cactineae</taxon>
        <taxon>Cactaceae</taxon>
        <taxon>Cactoideae</taxon>
        <taxon>Echinocereeae</taxon>
        <taxon>Carnegiea</taxon>
    </lineage>
</organism>
<dbReference type="EMBL" id="JAKOGI010003758">
    <property type="protein sequence ID" value="KAJ8420184.1"/>
    <property type="molecule type" value="Genomic_DNA"/>
</dbReference>
<dbReference type="Proteomes" id="UP001153076">
    <property type="component" value="Unassembled WGS sequence"/>
</dbReference>
<name>A0A9Q1JFT3_9CARY</name>
<protein>
    <submittedName>
        <fullName evidence="1">Uncharacterized protein</fullName>
    </submittedName>
</protein>
<reference evidence="1" key="1">
    <citation type="submission" date="2022-04" db="EMBL/GenBank/DDBJ databases">
        <title>Carnegiea gigantea Genome sequencing and assembly v2.</title>
        <authorList>
            <person name="Copetti D."/>
            <person name="Sanderson M.J."/>
            <person name="Burquez A."/>
            <person name="Wojciechowski M.F."/>
        </authorList>
    </citation>
    <scope>NUCLEOTIDE SEQUENCE</scope>
    <source>
        <strain evidence="1">SGP5-SGP5p</strain>
        <tissue evidence="1">Aerial part</tissue>
    </source>
</reference>